<name>A0A1I4D477_9HYPH</name>
<comment type="similarity">
    <text evidence="1 8">Belongs to the SOS response-associated peptidase family.</text>
</comment>
<keyword evidence="2 8" id="KW-0645">Protease</keyword>
<dbReference type="InterPro" id="IPR003738">
    <property type="entry name" value="SRAP"/>
</dbReference>
<evidence type="ECO:0000256" key="6">
    <source>
        <dbReference type="ARBA" id="ARBA00023125"/>
    </source>
</evidence>
<reference evidence="9 10" key="1">
    <citation type="submission" date="2016-10" db="EMBL/GenBank/DDBJ databases">
        <authorList>
            <person name="de Groot N.N."/>
        </authorList>
    </citation>
    <scope>NUCLEOTIDE SEQUENCE [LARGE SCALE GENOMIC DNA]</scope>
    <source>
        <strain evidence="9 10">NE2</strain>
    </source>
</reference>
<sequence>MEEGKPGAVAKVIRRNPKSGQREFGDLVWGLLPYKTERPTTAVRPIHARAETVQELPMFADAFRSRRAIVPATEYYVRTETDGRAQRYVVTRADGKPMAWAGLWESFVWPGDRVERSYCVITVEANATIAPYHDRMPLILKPEDWPVWLGEAPGDPAILLRMVDPDVIRCEPVAQRRGNR</sequence>
<dbReference type="InterPro" id="IPR036590">
    <property type="entry name" value="SRAP-like"/>
</dbReference>
<keyword evidence="3" id="KW-0227">DNA damage</keyword>
<keyword evidence="4 8" id="KW-0378">Hydrolase</keyword>
<dbReference type="GO" id="GO:0016829">
    <property type="term" value="F:lyase activity"/>
    <property type="evidence" value="ECO:0007669"/>
    <property type="project" value="UniProtKB-KW"/>
</dbReference>
<evidence type="ECO:0000256" key="3">
    <source>
        <dbReference type="ARBA" id="ARBA00022763"/>
    </source>
</evidence>
<dbReference type="RefSeq" id="WP_091686625.1">
    <property type="nucleotide sequence ID" value="NZ_FOSN01000034.1"/>
</dbReference>
<accession>A0A1I4D477</accession>
<dbReference type="GO" id="GO:0003697">
    <property type="term" value="F:single-stranded DNA binding"/>
    <property type="evidence" value="ECO:0007669"/>
    <property type="project" value="InterPro"/>
</dbReference>
<evidence type="ECO:0000256" key="2">
    <source>
        <dbReference type="ARBA" id="ARBA00022670"/>
    </source>
</evidence>
<dbReference type="GO" id="GO:0006508">
    <property type="term" value="P:proteolysis"/>
    <property type="evidence" value="ECO:0007669"/>
    <property type="project" value="UniProtKB-KW"/>
</dbReference>
<dbReference type="Pfam" id="PF02586">
    <property type="entry name" value="SRAP"/>
    <property type="match status" value="1"/>
</dbReference>
<evidence type="ECO:0000256" key="5">
    <source>
        <dbReference type="ARBA" id="ARBA00023124"/>
    </source>
</evidence>
<dbReference type="SUPFAM" id="SSF143081">
    <property type="entry name" value="BB1717-like"/>
    <property type="match status" value="1"/>
</dbReference>
<evidence type="ECO:0000256" key="4">
    <source>
        <dbReference type="ARBA" id="ARBA00022801"/>
    </source>
</evidence>
<keyword evidence="5" id="KW-0190">Covalent protein-DNA linkage</keyword>
<dbReference type="STRING" id="1612308.SAMN05444581_13413"/>
<dbReference type="Proteomes" id="UP000198755">
    <property type="component" value="Unassembled WGS sequence"/>
</dbReference>
<keyword evidence="7" id="KW-0456">Lyase</keyword>
<dbReference type="PANTHER" id="PTHR13604:SF0">
    <property type="entry name" value="ABASIC SITE PROCESSING PROTEIN HMCES"/>
    <property type="match status" value="1"/>
</dbReference>
<dbReference type="PANTHER" id="PTHR13604">
    <property type="entry name" value="DC12-RELATED"/>
    <property type="match status" value="1"/>
</dbReference>
<dbReference type="GO" id="GO:0106300">
    <property type="term" value="P:protein-DNA covalent cross-linking repair"/>
    <property type="evidence" value="ECO:0007669"/>
    <property type="project" value="InterPro"/>
</dbReference>
<evidence type="ECO:0000313" key="10">
    <source>
        <dbReference type="Proteomes" id="UP000198755"/>
    </source>
</evidence>
<keyword evidence="6" id="KW-0238">DNA-binding</keyword>
<gene>
    <name evidence="9" type="ORF">SAMN05444581_13413</name>
</gene>
<dbReference type="GO" id="GO:0008233">
    <property type="term" value="F:peptidase activity"/>
    <property type="evidence" value="ECO:0007669"/>
    <property type="project" value="UniProtKB-KW"/>
</dbReference>
<proteinExistence type="inferred from homology"/>
<evidence type="ECO:0000256" key="7">
    <source>
        <dbReference type="ARBA" id="ARBA00023239"/>
    </source>
</evidence>
<dbReference type="EMBL" id="FOSN01000034">
    <property type="protein sequence ID" value="SFK86976.1"/>
    <property type="molecule type" value="Genomic_DNA"/>
</dbReference>
<dbReference type="AlphaFoldDB" id="A0A1I4D477"/>
<evidence type="ECO:0000256" key="8">
    <source>
        <dbReference type="RuleBase" id="RU364100"/>
    </source>
</evidence>
<protein>
    <recommendedName>
        <fullName evidence="8">Abasic site processing protein</fullName>
        <ecNumber evidence="8">3.4.-.-</ecNumber>
    </recommendedName>
</protein>
<organism evidence="9 10">
    <name type="scientific">Methylocapsa palsarum</name>
    <dbReference type="NCBI Taxonomy" id="1612308"/>
    <lineage>
        <taxon>Bacteria</taxon>
        <taxon>Pseudomonadati</taxon>
        <taxon>Pseudomonadota</taxon>
        <taxon>Alphaproteobacteria</taxon>
        <taxon>Hyphomicrobiales</taxon>
        <taxon>Beijerinckiaceae</taxon>
        <taxon>Methylocapsa</taxon>
    </lineage>
</organism>
<dbReference type="Gene3D" id="3.90.1680.10">
    <property type="entry name" value="SOS response associated peptidase-like"/>
    <property type="match status" value="1"/>
</dbReference>
<dbReference type="EC" id="3.4.-.-" evidence="8"/>
<keyword evidence="10" id="KW-1185">Reference proteome</keyword>
<evidence type="ECO:0000256" key="1">
    <source>
        <dbReference type="ARBA" id="ARBA00008136"/>
    </source>
</evidence>
<evidence type="ECO:0000313" key="9">
    <source>
        <dbReference type="EMBL" id="SFK86976.1"/>
    </source>
</evidence>
<dbReference type="OrthoDB" id="9782620at2"/>